<organism evidence="4">
    <name type="scientific">viral metagenome</name>
    <dbReference type="NCBI Taxonomy" id="1070528"/>
    <lineage>
        <taxon>unclassified sequences</taxon>
        <taxon>metagenomes</taxon>
        <taxon>organismal metagenomes</taxon>
    </lineage>
</organism>
<proteinExistence type="predicted"/>
<dbReference type="SUPFAM" id="SSF52540">
    <property type="entry name" value="P-loop containing nucleoside triphosphate hydrolases"/>
    <property type="match status" value="2"/>
</dbReference>
<protein>
    <recommendedName>
        <fullName evidence="5">Helicase ATP-binding domain-containing protein</fullName>
    </recommendedName>
</protein>
<dbReference type="AlphaFoldDB" id="A0A6C0EDK9"/>
<dbReference type="GO" id="GO:0003677">
    <property type="term" value="F:DNA binding"/>
    <property type="evidence" value="ECO:0007669"/>
    <property type="project" value="InterPro"/>
</dbReference>
<dbReference type="GO" id="GO:0006281">
    <property type="term" value="P:DNA repair"/>
    <property type="evidence" value="ECO:0007669"/>
    <property type="project" value="TreeGrafter"/>
</dbReference>
<name>A0A6C0EDK9_9ZZZZ</name>
<dbReference type="PROSITE" id="PS51192">
    <property type="entry name" value="HELICASE_ATP_BIND_1"/>
    <property type="match status" value="1"/>
</dbReference>
<dbReference type="PROSITE" id="PS51194">
    <property type="entry name" value="HELICASE_CTER"/>
    <property type="match status" value="1"/>
</dbReference>
<sequence>MYGGDISDDLALLKKMENKEEIDKRIKLLDYQQPHAEKLIKILEQNGYALDASDPGIGKTYIASYVCKILNVKPVVLCPKNVVSKWRSVLEEFGVEYLLVSNYELVARGKYIYKNAKLVCPYIKITKDKKPSYEWKVPKDAMFIFDEVHRCKFIDTFNARMLLSAKETGNKILMLSATIVEKPYEFAIFGYILGIGSSIRILADWIRKLTTPAKTIYSVLYDEKNPLAARLTIAELGDKFPETQITAETYEMKASKDIQKIYEEIAEKLRKLKEQGEKRGFLLAHLQSQFKHIEMLKVPTFIELTQEYLDNNCSVVIFVNYTDSLEKLLHELKGSVGIYGGQNLKERDKNIEDFQNDKVRIIVANIKAGGVGVSLHDINGKHPRVALISPTTSATNLIQVLGRVHRSGGKTKSLQRIIFAANTPEEKISKMLFRKLANISLLNDGELESYYIDGLIEDESVKQEAKNGDLSRDLQIVIDEQLARIKKKNFKKAEHISELFPKLIDTVSGARRIMLVKGRHEFKDIEMLLLGEHHAENKNCKRCEKNCLEITDVVSYIMYSIAPRKLDFYLETKYNPYGKTDIEKFRDGKSSSEIIISRIDKFYETYIHLLRTKYQGTENLRLHSGDVRNIFVNDEENKIYTSMGKSFYIATTMTYMLLGHDLDIMMSKYINKYNEIRYSDNKEFFDAYIRELEFFRQVMKEHRDIIRDVFTGQQNIMEFTKIEVQKQKLLKSWDNADVIKDYVKSIEKYHEKIFSDGTEALEFYDNMTQLLDDIDHIKDKERYMNKFLHSLFNDRKLSEFGVKQNDIAGGILQIYMDLYILFRMLRKFDGKIQDNIVFFGGYFHTKNIADALLNTGMFKLIVKQNIHNDSDCHIIDYY</sequence>
<dbReference type="GO" id="GO:0016787">
    <property type="term" value="F:hydrolase activity"/>
    <property type="evidence" value="ECO:0007669"/>
    <property type="project" value="UniProtKB-KW"/>
</dbReference>
<dbReference type="Pfam" id="PF00271">
    <property type="entry name" value="Helicase_C"/>
    <property type="match status" value="1"/>
</dbReference>
<dbReference type="PANTHER" id="PTHR45766">
    <property type="entry name" value="DNA ANNEALING HELICASE AND ENDONUCLEASE ZRANB3 FAMILY MEMBER"/>
    <property type="match status" value="1"/>
</dbReference>
<dbReference type="GO" id="GO:0005524">
    <property type="term" value="F:ATP binding"/>
    <property type="evidence" value="ECO:0007669"/>
    <property type="project" value="InterPro"/>
</dbReference>
<keyword evidence="1" id="KW-0378">Hydrolase</keyword>
<dbReference type="InterPro" id="IPR027417">
    <property type="entry name" value="P-loop_NTPase"/>
</dbReference>
<dbReference type="SMART" id="SM00490">
    <property type="entry name" value="HELICc"/>
    <property type="match status" value="1"/>
</dbReference>
<dbReference type="InterPro" id="IPR001650">
    <property type="entry name" value="Helicase_C-like"/>
</dbReference>
<dbReference type="InterPro" id="IPR006935">
    <property type="entry name" value="Helicase/UvrB_N"/>
</dbReference>
<dbReference type="Gene3D" id="3.40.50.300">
    <property type="entry name" value="P-loop containing nucleotide triphosphate hydrolases"/>
    <property type="match status" value="2"/>
</dbReference>
<dbReference type="GO" id="GO:0031297">
    <property type="term" value="P:replication fork processing"/>
    <property type="evidence" value="ECO:0007669"/>
    <property type="project" value="TreeGrafter"/>
</dbReference>
<dbReference type="InterPro" id="IPR014001">
    <property type="entry name" value="Helicase_ATP-bd"/>
</dbReference>
<dbReference type="EMBL" id="MN739785">
    <property type="protein sequence ID" value="QHT26349.1"/>
    <property type="molecule type" value="Genomic_DNA"/>
</dbReference>
<feature type="domain" description="Helicase ATP-binding" evidence="2">
    <location>
        <begin position="40"/>
        <end position="197"/>
    </location>
</feature>
<dbReference type="Pfam" id="PF04851">
    <property type="entry name" value="ResIII"/>
    <property type="match status" value="1"/>
</dbReference>
<dbReference type="InterPro" id="IPR049730">
    <property type="entry name" value="SNF2/RAD54-like_C"/>
</dbReference>
<evidence type="ECO:0008006" key="5">
    <source>
        <dbReference type="Google" id="ProtNLM"/>
    </source>
</evidence>
<feature type="domain" description="Helicase C-terminal" evidence="3">
    <location>
        <begin position="303"/>
        <end position="460"/>
    </location>
</feature>
<dbReference type="PANTHER" id="PTHR45766:SF6">
    <property type="entry name" value="SWI_SNF-RELATED MATRIX-ASSOCIATED ACTIN-DEPENDENT REGULATOR OF CHROMATIN SUBFAMILY A-LIKE PROTEIN 1"/>
    <property type="match status" value="1"/>
</dbReference>
<evidence type="ECO:0000259" key="2">
    <source>
        <dbReference type="PROSITE" id="PS51192"/>
    </source>
</evidence>
<reference evidence="4" key="1">
    <citation type="journal article" date="2020" name="Nature">
        <title>Giant virus diversity and host interactions through global metagenomics.</title>
        <authorList>
            <person name="Schulz F."/>
            <person name="Roux S."/>
            <person name="Paez-Espino D."/>
            <person name="Jungbluth S."/>
            <person name="Walsh D.A."/>
            <person name="Denef V.J."/>
            <person name="McMahon K.D."/>
            <person name="Konstantinidis K.T."/>
            <person name="Eloe-Fadrosh E.A."/>
            <person name="Kyrpides N.C."/>
            <person name="Woyke T."/>
        </authorList>
    </citation>
    <scope>NUCLEOTIDE SEQUENCE</scope>
    <source>
        <strain evidence="4">GVMAG-M-3300023179-27</strain>
    </source>
</reference>
<evidence type="ECO:0000259" key="3">
    <source>
        <dbReference type="PROSITE" id="PS51194"/>
    </source>
</evidence>
<accession>A0A6C0EDK9</accession>
<evidence type="ECO:0000313" key="4">
    <source>
        <dbReference type="EMBL" id="QHT26349.1"/>
    </source>
</evidence>
<evidence type="ECO:0000256" key="1">
    <source>
        <dbReference type="ARBA" id="ARBA00022801"/>
    </source>
</evidence>
<dbReference type="CDD" id="cd18793">
    <property type="entry name" value="SF2_C_SNF"/>
    <property type="match status" value="1"/>
</dbReference>